<reference evidence="3" key="1">
    <citation type="journal article" date="2008" name="Nature">
        <title>The amphioxus genome and the evolution of the chordate karyotype.</title>
        <authorList>
            <consortium name="US DOE Joint Genome Institute (JGI-PGF)"/>
            <person name="Putnam N.H."/>
            <person name="Butts T."/>
            <person name="Ferrier D.E.K."/>
            <person name="Furlong R.F."/>
            <person name="Hellsten U."/>
            <person name="Kawashima T."/>
            <person name="Robinson-Rechavi M."/>
            <person name="Shoguchi E."/>
            <person name="Terry A."/>
            <person name="Yu J.-K."/>
            <person name="Benito-Gutierrez E.L."/>
            <person name="Dubchak I."/>
            <person name="Garcia-Fernandez J."/>
            <person name="Gibson-Brown J.J."/>
            <person name="Grigoriev I.V."/>
            <person name="Horton A.C."/>
            <person name="de Jong P.J."/>
            <person name="Jurka J."/>
            <person name="Kapitonov V.V."/>
            <person name="Kohara Y."/>
            <person name="Kuroki Y."/>
            <person name="Lindquist E."/>
            <person name="Lucas S."/>
            <person name="Osoegawa K."/>
            <person name="Pennacchio L.A."/>
            <person name="Salamov A.A."/>
            <person name="Satou Y."/>
            <person name="Sauka-Spengler T."/>
            <person name="Schmutz J."/>
            <person name="Shin-I T."/>
            <person name="Toyoda A."/>
            <person name="Bronner-Fraser M."/>
            <person name="Fujiyama A."/>
            <person name="Holland L.Z."/>
            <person name="Holland P.W.H."/>
            <person name="Satoh N."/>
            <person name="Rokhsar D.S."/>
        </authorList>
    </citation>
    <scope>NUCLEOTIDE SEQUENCE [LARGE SCALE GENOMIC DNA]</scope>
    <source>
        <strain evidence="3">S238N-H82</strain>
        <tissue evidence="3">Testes</tissue>
    </source>
</reference>
<dbReference type="PANTHER" id="PTHR14580">
    <property type="entry name" value="MULTIPLE MYELOMA TUMOR-ASSOCIATED PROTEIN 2 FAMILY MEMBER"/>
    <property type="match status" value="1"/>
</dbReference>
<accession>C3Y402</accession>
<feature type="domain" description="Multiple myeloma tumor-associated protein 2-like N-terminal" evidence="2">
    <location>
        <begin position="8"/>
        <end position="82"/>
    </location>
</feature>
<dbReference type="PANTHER" id="PTHR14580:SF0">
    <property type="entry name" value="MULTIPLE MYELOMA TUMOR-ASSOCIATED PROTEIN 2"/>
    <property type="match status" value="1"/>
</dbReference>
<proteinExistence type="predicted"/>
<gene>
    <name evidence="3" type="ORF">BRAFLDRAFT_59448</name>
</gene>
<protein>
    <recommendedName>
        <fullName evidence="2">Multiple myeloma tumor-associated protein 2-like N-terminal domain-containing protein</fullName>
    </recommendedName>
</protein>
<feature type="compositionally biased region" description="Basic and acidic residues" evidence="1">
    <location>
        <begin position="134"/>
        <end position="143"/>
    </location>
</feature>
<sequence>MFHPSRGGNRGGADQFTWDEVKSDKYRENYLGHSVMAPVGRWQKGKDLTWYAKDKKASGAAEKSELEAIKRAEEEAMMAALGHKVIKKTSAGLTKEEMSEVFKRGQSERNPTDIEREKGLGFGASRAAMSTATLEDRDAEKHGMMLFTHKRTDPTDTGAMPNTEEESSKKKKKMKKKSKKKRKKKKEKKKRHDSSSESSSESESEASRRRERDEIDHKQGKNRDSTRGHGYHREKVPEHDTSRKRRRHDTDSEDEHERGRSDRNRSSHRERDERRQRDKS</sequence>
<name>C3Y402_BRAFL</name>
<dbReference type="Pfam" id="PF10159">
    <property type="entry name" value="MMtag"/>
    <property type="match status" value="1"/>
</dbReference>
<dbReference type="AlphaFoldDB" id="C3Y402"/>
<feature type="compositionally biased region" description="Basic and acidic residues" evidence="1">
    <location>
        <begin position="255"/>
        <end position="280"/>
    </location>
</feature>
<feature type="compositionally biased region" description="Basic and acidic residues" evidence="1">
    <location>
        <begin position="205"/>
        <end position="241"/>
    </location>
</feature>
<dbReference type="InterPro" id="IPR039207">
    <property type="entry name" value="MMTAG2-like"/>
</dbReference>
<evidence type="ECO:0000256" key="1">
    <source>
        <dbReference type="SAM" id="MobiDB-lite"/>
    </source>
</evidence>
<dbReference type="EMBL" id="GG666484">
    <property type="protein sequence ID" value="EEN65028.1"/>
    <property type="molecule type" value="Genomic_DNA"/>
</dbReference>
<feature type="compositionally biased region" description="Basic residues" evidence="1">
    <location>
        <begin position="169"/>
        <end position="192"/>
    </location>
</feature>
<evidence type="ECO:0000313" key="3">
    <source>
        <dbReference type="EMBL" id="EEN65028.1"/>
    </source>
</evidence>
<feature type="compositionally biased region" description="Basic and acidic residues" evidence="1">
    <location>
        <begin position="94"/>
        <end position="119"/>
    </location>
</feature>
<feature type="region of interest" description="Disordered" evidence="1">
    <location>
        <begin position="92"/>
        <end position="280"/>
    </location>
</feature>
<dbReference type="eggNOG" id="KOG4520">
    <property type="taxonomic scope" value="Eukaryota"/>
</dbReference>
<evidence type="ECO:0000259" key="2">
    <source>
        <dbReference type="Pfam" id="PF10159"/>
    </source>
</evidence>
<dbReference type="InParanoid" id="C3Y402"/>
<dbReference type="InterPro" id="IPR019315">
    <property type="entry name" value="MMTA2_N"/>
</dbReference>
<organism>
    <name type="scientific">Branchiostoma floridae</name>
    <name type="common">Florida lancelet</name>
    <name type="synonym">Amphioxus</name>
    <dbReference type="NCBI Taxonomy" id="7739"/>
    <lineage>
        <taxon>Eukaryota</taxon>
        <taxon>Metazoa</taxon>
        <taxon>Chordata</taxon>
        <taxon>Cephalochordata</taxon>
        <taxon>Leptocardii</taxon>
        <taxon>Amphioxiformes</taxon>
        <taxon>Branchiostomatidae</taxon>
        <taxon>Branchiostoma</taxon>
    </lineage>
</organism>